<sequence>MAWLLGGIVALVVAYILATQWGWLPRAQVVATGTIQTGDGTVLNTRKYLRASRKAPHKTPGPGKLLEEEVWEVELPNGRWAECEGDDCLAAYEKAWGPN</sequence>
<accession>V5SI46</accession>
<evidence type="ECO:0000313" key="2">
    <source>
        <dbReference type="Proteomes" id="UP000018542"/>
    </source>
</evidence>
<organism evidence="1 2">
    <name type="scientific">Hyphomicrobium nitrativorans NL23</name>
    <dbReference type="NCBI Taxonomy" id="1029756"/>
    <lineage>
        <taxon>Bacteria</taxon>
        <taxon>Pseudomonadati</taxon>
        <taxon>Pseudomonadota</taxon>
        <taxon>Alphaproteobacteria</taxon>
        <taxon>Hyphomicrobiales</taxon>
        <taxon>Hyphomicrobiaceae</taxon>
        <taxon>Hyphomicrobium</taxon>
    </lineage>
</organism>
<dbReference type="AlphaFoldDB" id="V5SI46"/>
<protein>
    <submittedName>
        <fullName evidence="1">Uncharacterized protein</fullName>
    </submittedName>
</protein>
<proteinExistence type="predicted"/>
<keyword evidence="2" id="KW-1185">Reference proteome</keyword>
<gene>
    <name evidence="1" type="ORF">W911_11320</name>
</gene>
<dbReference type="Proteomes" id="UP000018542">
    <property type="component" value="Chromosome"/>
</dbReference>
<evidence type="ECO:0000313" key="1">
    <source>
        <dbReference type="EMBL" id="AHB50213.1"/>
    </source>
</evidence>
<dbReference type="EMBL" id="CP006912">
    <property type="protein sequence ID" value="AHB50213.1"/>
    <property type="molecule type" value="Genomic_DNA"/>
</dbReference>
<name>V5SI46_9HYPH</name>
<dbReference type="PATRIC" id="fig|1029756.8.peg.2353"/>
<reference evidence="1 2" key="1">
    <citation type="journal article" date="2014" name="Genome Announc.">
        <title>Complete Genome Sequence of Hyphomicrobium nitrativorans Strain NL23, a Denitrifying Bacterium Isolated from Biofilm of a Methanol-Fed Denitrification System Treating Seawater at the Montreal Biodome.</title>
        <authorList>
            <person name="Martineau C."/>
            <person name="Villeneuve C."/>
            <person name="Mauffrey F."/>
            <person name="Villemur R."/>
        </authorList>
    </citation>
    <scope>NUCLEOTIDE SEQUENCE [LARGE SCALE GENOMIC DNA]</scope>
    <source>
        <strain evidence="1">NL23</strain>
    </source>
</reference>
<dbReference type="HOGENOM" id="CLU_2316495_0_0_5"/>
<dbReference type="STRING" id="1029756.W911_11320"/>
<dbReference type="KEGG" id="hni:W911_11320"/>